<protein>
    <submittedName>
        <fullName evidence="2">Uncharacterized protein</fullName>
    </submittedName>
</protein>
<feature type="region of interest" description="Disordered" evidence="1">
    <location>
        <begin position="31"/>
        <end position="97"/>
    </location>
</feature>
<evidence type="ECO:0000313" key="3">
    <source>
        <dbReference type="Proteomes" id="UP001328107"/>
    </source>
</evidence>
<evidence type="ECO:0000313" key="2">
    <source>
        <dbReference type="EMBL" id="GMR36087.1"/>
    </source>
</evidence>
<dbReference type="AlphaFoldDB" id="A0AAN4ZE56"/>
<feature type="non-terminal residue" evidence="2">
    <location>
        <position position="1"/>
    </location>
</feature>
<feature type="non-terminal residue" evidence="2">
    <location>
        <position position="97"/>
    </location>
</feature>
<dbReference type="Proteomes" id="UP001328107">
    <property type="component" value="Unassembled WGS sequence"/>
</dbReference>
<reference evidence="3" key="1">
    <citation type="submission" date="2022-10" db="EMBL/GenBank/DDBJ databases">
        <title>Genome assembly of Pristionchus species.</title>
        <authorList>
            <person name="Yoshida K."/>
            <person name="Sommer R.J."/>
        </authorList>
    </citation>
    <scope>NUCLEOTIDE SEQUENCE [LARGE SCALE GENOMIC DNA]</scope>
    <source>
        <strain evidence="3">RS5460</strain>
    </source>
</reference>
<accession>A0AAN4ZE56</accession>
<gene>
    <name evidence="2" type="ORF">PMAYCL1PPCAC_06282</name>
</gene>
<evidence type="ECO:0000256" key="1">
    <source>
        <dbReference type="SAM" id="MobiDB-lite"/>
    </source>
</evidence>
<sequence length="97" mass="10907">SSPIPFNSDYSQEFTEINSFIEHPHSFSADYQLPSLTPPETPYRISLSSDHHNTMYGGGPSDAESSDHQEEEMDNEQPNVHVPEGRVTRSMNGVQQQ</sequence>
<comment type="caution">
    <text evidence="2">The sequence shown here is derived from an EMBL/GenBank/DDBJ whole genome shotgun (WGS) entry which is preliminary data.</text>
</comment>
<dbReference type="EMBL" id="BTRK01000002">
    <property type="protein sequence ID" value="GMR36087.1"/>
    <property type="molecule type" value="Genomic_DNA"/>
</dbReference>
<keyword evidence="3" id="KW-1185">Reference proteome</keyword>
<name>A0AAN4ZE56_9BILA</name>
<organism evidence="2 3">
    <name type="scientific">Pristionchus mayeri</name>
    <dbReference type="NCBI Taxonomy" id="1317129"/>
    <lineage>
        <taxon>Eukaryota</taxon>
        <taxon>Metazoa</taxon>
        <taxon>Ecdysozoa</taxon>
        <taxon>Nematoda</taxon>
        <taxon>Chromadorea</taxon>
        <taxon>Rhabditida</taxon>
        <taxon>Rhabditina</taxon>
        <taxon>Diplogasteromorpha</taxon>
        <taxon>Diplogasteroidea</taxon>
        <taxon>Neodiplogasteridae</taxon>
        <taxon>Pristionchus</taxon>
    </lineage>
</organism>
<proteinExistence type="predicted"/>